<gene>
    <name evidence="1" type="ORF">ACOLOM_LOCUS13592</name>
</gene>
<dbReference type="Proteomes" id="UP000789525">
    <property type="component" value="Unassembled WGS sequence"/>
</dbReference>
<protein>
    <submittedName>
        <fullName evidence="1">7800_t:CDS:1</fullName>
    </submittedName>
</protein>
<dbReference type="EMBL" id="CAJVPT010063170">
    <property type="protein sequence ID" value="CAG8768147.1"/>
    <property type="molecule type" value="Genomic_DNA"/>
</dbReference>
<organism evidence="1 2">
    <name type="scientific">Acaulospora colombiana</name>
    <dbReference type="NCBI Taxonomy" id="27376"/>
    <lineage>
        <taxon>Eukaryota</taxon>
        <taxon>Fungi</taxon>
        <taxon>Fungi incertae sedis</taxon>
        <taxon>Mucoromycota</taxon>
        <taxon>Glomeromycotina</taxon>
        <taxon>Glomeromycetes</taxon>
        <taxon>Diversisporales</taxon>
        <taxon>Acaulosporaceae</taxon>
        <taxon>Acaulospora</taxon>
    </lineage>
</organism>
<name>A0ACA9QXH9_9GLOM</name>
<sequence length="64" mass="7344">FRVGIKKARKYNERFASIDKLDLYLVNTADDDELEQNTMKKVSENPTPLKGLQNLATLLILPPR</sequence>
<reference evidence="1" key="1">
    <citation type="submission" date="2021-06" db="EMBL/GenBank/DDBJ databases">
        <authorList>
            <person name="Kallberg Y."/>
            <person name="Tangrot J."/>
            <person name="Rosling A."/>
        </authorList>
    </citation>
    <scope>NUCLEOTIDE SEQUENCE</scope>
    <source>
        <strain evidence="1">CL356</strain>
    </source>
</reference>
<keyword evidence="2" id="KW-1185">Reference proteome</keyword>
<feature type="non-terminal residue" evidence="1">
    <location>
        <position position="1"/>
    </location>
</feature>
<evidence type="ECO:0000313" key="1">
    <source>
        <dbReference type="EMBL" id="CAG8768147.1"/>
    </source>
</evidence>
<comment type="caution">
    <text evidence="1">The sequence shown here is derived from an EMBL/GenBank/DDBJ whole genome shotgun (WGS) entry which is preliminary data.</text>
</comment>
<proteinExistence type="predicted"/>
<accession>A0ACA9QXH9</accession>
<evidence type="ECO:0000313" key="2">
    <source>
        <dbReference type="Proteomes" id="UP000789525"/>
    </source>
</evidence>